<dbReference type="EMBL" id="BEYQ01000001">
    <property type="protein sequence ID" value="GBD51454.1"/>
    <property type="molecule type" value="Genomic_DNA"/>
</dbReference>
<evidence type="ECO:0000313" key="2">
    <source>
        <dbReference type="Proteomes" id="UP000236321"/>
    </source>
</evidence>
<accession>A0A2H6BMQ2</accession>
<sequence>MARKRFSDLERIYDALKLGNVNPNSLPQNLDFVKYAKWREGNGPERTIVRPPLNGEVEVGVKAFGYGFDDAEGKIKVTLSGRANAFLNGFGPKAKFGVATTGLNEYLRNGGFVPAKARIATIVAGTTKTSAITGRKYKSKTGQAYTIPMGQTNGTLRYQQAINSILTDPVFAGANATHTVSFDPEEFRRD</sequence>
<dbReference type="Proteomes" id="UP000236321">
    <property type="component" value="Unassembled WGS sequence"/>
</dbReference>
<organism evidence="1 2">
    <name type="scientific">Microcystis aeruginosa NIES-298</name>
    <dbReference type="NCBI Taxonomy" id="449468"/>
    <lineage>
        <taxon>Bacteria</taxon>
        <taxon>Bacillati</taxon>
        <taxon>Cyanobacteriota</taxon>
        <taxon>Cyanophyceae</taxon>
        <taxon>Oscillatoriophycideae</taxon>
        <taxon>Chroococcales</taxon>
        <taxon>Microcystaceae</taxon>
        <taxon>Microcystis</taxon>
    </lineage>
</organism>
<comment type="caution">
    <text evidence="1">The sequence shown here is derived from an EMBL/GenBank/DDBJ whole genome shotgun (WGS) entry which is preliminary data.</text>
</comment>
<name>A0A2H6BMQ2_MICAE</name>
<proteinExistence type="predicted"/>
<dbReference type="AlphaFoldDB" id="A0A2H6BMQ2"/>
<protein>
    <submittedName>
        <fullName evidence="1">Uncharacterized protein</fullName>
    </submittedName>
</protein>
<dbReference type="RefSeq" id="WP_103111348.1">
    <property type="nucleotide sequence ID" value="NZ_BEIU01000016.1"/>
</dbReference>
<evidence type="ECO:0000313" key="1">
    <source>
        <dbReference type="EMBL" id="GBD51454.1"/>
    </source>
</evidence>
<gene>
    <name evidence="1" type="ORF">BGM30_05470</name>
</gene>
<reference evidence="2" key="1">
    <citation type="submission" date="2017-12" db="EMBL/GenBank/DDBJ databases">
        <title>Improved Draft Genome Sequence of Microcystis aeruginosa NIES-298, a Microcystin-Producing Cyanobacterium from Lake Kasumigaura, Japan.</title>
        <authorList>
            <person name="Yamaguchi H."/>
            <person name="Suzuki S."/>
            <person name="Kawachi M."/>
        </authorList>
    </citation>
    <scope>NUCLEOTIDE SEQUENCE [LARGE SCALE GENOMIC DNA]</scope>
    <source>
        <strain evidence="2">NIES-298</strain>
    </source>
</reference>